<proteinExistence type="predicted"/>
<organism evidence="2 3">
    <name type="scientific">Lactarius akahatsu</name>
    <dbReference type="NCBI Taxonomy" id="416441"/>
    <lineage>
        <taxon>Eukaryota</taxon>
        <taxon>Fungi</taxon>
        <taxon>Dikarya</taxon>
        <taxon>Basidiomycota</taxon>
        <taxon>Agaricomycotina</taxon>
        <taxon>Agaricomycetes</taxon>
        <taxon>Russulales</taxon>
        <taxon>Russulaceae</taxon>
        <taxon>Lactarius</taxon>
    </lineage>
</organism>
<keyword evidence="1" id="KW-0812">Transmembrane</keyword>
<protein>
    <submittedName>
        <fullName evidence="2">Uncharacterized protein</fullName>
    </submittedName>
</protein>
<comment type="caution">
    <text evidence="2">The sequence shown here is derived from an EMBL/GenBank/DDBJ whole genome shotgun (WGS) entry which is preliminary data.</text>
</comment>
<accession>A0AAD4LIN9</accession>
<feature type="transmembrane region" description="Helical" evidence="1">
    <location>
        <begin position="20"/>
        <end position="37"/>
    </location>
</feature>
<gene>
    <name evidence="2" type="ORF">EDB92DRAFT_2113950</name>
</gene>
<dbReference type="EMBL" id="JAKELL010000020">
    <property type="protein sequence ID" value="KAH8992930.1"/>
    <property type="molecule type" value="Genomic_DNA"/>
</dbReference>
<evidence type="ECO:0000256" key="1">
    <source>
        <dbReference type="SAM" id="Phobius"/>
    </source>
</evidence>
<evidence type="ECO:0000313" key="3">
    <source>
        <dbReference type="Proteomes" id="UP001201163"/>
    </source>
</evidence>
<reference evidence="2" key="1">
    <citation type="submission" date="2022-01" db="EMBL/GenBank/DDBJ databases">
        <title>Comparative genomics reveals a dynamic genome evolution in the ectomycorrhizal milk-cap (Lactarius) mushrooms.</title>
        <authorList>
            <consortium name="DOE Joint Genome Institute"/>
            <person name="Lebreton A."/>
            <person name="Tang N."/>
            <person name="Kuo A."/>
            <person name="LaButti K."/>
            <person name="Drula E."/>
            <person name="Barry K."/>
            <person name="Clum A."/>
            <person name="Lipzen A."/>
            <person name="Mousain D."/>
            <person name="Ng V."/>
            <person name="Wang R."/>
            <person name="Wang X."/>
            <person name="Dai Y."/>
            <person name="Henrissat B."/>
            <person name="Grigoriev I.V."/>
            <person name="Guerin-Laguette A."/>
            <person name="Yu F."/>
            <person name="Martin F.M."/>
        </authorList>
    </citation>
    <scope>NUCLEOTIDE SEQUENCE</scope>
    <source>
        <strain evidence="2">QP</strain>
    </source>
</reference>
<evidence type="ECO:0000313" key="2">
    <source>
        <dbReference type="EMBL" id="KAH8992930.1"/>
    </source>
</evidence>
<keyword evidence="3" id="KW-1185">Reference proteome</keyword>
<keyword evidence="1" id="KW-1133">Transmembrane helix</keyword>
<dbReference type="Proteomes" id="UP001201163">
    <property type="component" value="Unassembled WGS sequence"/>
</dbReference>
<keyword evidence="1" id="KW-0472">Membrane</keyword>
<sequence length="101" mass="10834">MSDNIVTRWWMGYFKIQSDVYLITFLAYSLFSALPIVYPIANIMMLTRTIIALSFVVYALSAPPQKRQFEILNSLFGGGGGGGGGGGLSSLTGKLPAVPVV</sequence>
<name>A0AAD4LIN9_9AGAM</name>
<dbReference type="AlphaFoldDB" id="A0AAD4LIN9"/>